<name>B7BGV5_9BACT</name>
<dbReference type="HOGENOM" id="CLU_3237169_0_0_10"/>
<evidence type="ECO:0000313" key="2">
    <source>
        <dbReference type="Proteomes" id="UP000005510"/>
    </source>
</evidence>
<reference evidence="1 2" key="1">
    <citation type="submission" date="2008-10" db="EMBL/GenBank/DDBJ databases">
        <title>Draft genome sequence of Parabacteroides johnsonii (DSM 18315).</title>
        <authorList>
            <person name="Sudarsanam P."/>
            <person name="Ley R."/>
            <person name="Guruge J."/>
            <person name="Turnbaugh P.J."/>
            <person name="Mahowald M."/>
            <person name="Liep D."/>
            <person name="Gordon J."/>
        </authorList>
    </citation>
    <scope>NUCLEOTIDE SEQUENCE [LARGE SCALE GENOMIC DNA]</scope>
    <source>
        <strain evidence="1 2">DSM 18315</strain>
    </source>
</reference>
<dbReference type="EMBL" id="ABYH01000425">
    <property type="protein sequence ID" value="EEC94340.1"/>
    <property type="molecule type" value="Genomic_DNA"/>
</dbReference>
<organism evidence="1 2">
    <name type="scientific">Parabacteroides johnsonii DSM 18315</name>
    <dbReference type="NCBI Taxonomy" id="537006"/>
    <lineage>
        <taxon>Bacteria</taxon>
        <taxon>Pseudomonadati</taxon>
        <taxon>Bacteroidota</taxon>
        <taxon>Bacteroidia</taxon>
        <taxon>Bacteroidales</taxon>
        <taxon>Tannerellaceae</taxon>
        <taxon>Parabacteroides</taxon>
    </lineage>
</organism>
<comment type="caution">
    <text evidence="1">The sequence shown here is derived from an EMBL/GenBank/DDBJ whole genome shotgun (WGS) entry which is preliminary data.</text>
</comment>
<gene>
    <name evidence="1" type="ORF">PRABACTJOHN_04304</name>
</gene>
<sequence length="43" mass="5180">MDRCKYTLFKQKEKPVCFPFGKKDWNRPKEVAKVDFALLKSRC</sequence>
<dbReference type="AlphaFoldDB" id="B7BGV5"/>
<evidence type="ECO:0000313" key="1">
    <source>
        <dbReference type="EMBL" id="EEC94340.1"/>
    </source>
</evidence>
<accession>B7BGV5</accession>
<reference evidence="1 2" key="2">
    <citation type="submission" date="2008-10" db="EMBL/GenBank/DDBJ databases">
        <authorList>
            <person name="Fulton L."/>
            <person name="Clifton S."/>
            <person name="Fulton B."/>
            <person name="Xu J."/>
            <person name="Minx P."/>
            <person name="Pepin K.H."/>
            <person name="Johnson M."/>
            <person name="Bhonagiri V."/>
            <person name="Nash W.E."/>
            <person name="Mardis E.R."/>
            <person name="Wilson R.K."/>
        </authorList>
    </citation>
    <scope>NUCLEOTIDE SEQUENCE [LARGE SCALE GENOMIC DNA]</scope>
    <source>
        <strain evidence="1 2">DSM 18315</strain>
    </source>
</reference>
<protein>
    <submittedName>
        <fullName evidence="1">Uncharacterized protein</fullName>
    </submittedName>
</protein>
<proteinExistence type="predicted"/>
<dbReference type="Proteomes" id="UP000005510">
    <property type="component" value="Unassembled WGS sequence"/>
</dbReference>